<dbReference type="RefSeq" id="WP_231447942.1">
    <property type="nucleotide sequence ID" value="NZ_JAJOMB010000020.1"/>
</dbReference>
<name>A0A9X1NK96_9ACTN</name>
<dbReference type="PRINTS" id="PR00420">
    <property type="entry name" value="RNGMNOXGNASE"/>
</dbReference>
<keyword evidence="2" id="KW-0503">Monooxygenase</keyword>
<dbReference type="EMBL" id="JAJOMB010000020">
    <property type="protein sequence ID" value="MCD5315139.1"/>
    <property type="molecule type" value="Genomic_DNA"/>
</dbReference>
<dbReference type="SUPFAM" id="SSF51905">
    <property type="entry name" value="FAD/NAD(P)-binding domain"/>
    <property type="match status" value="1"/>
</dbReference>
<gene>
    <name evidence="5" type="ORF">LR394_29960</name>
</gene>
<organism evidence="5 6">
    <name type="scientific">Kineosporia babensis</name>
    <dbReference type="NCBI Taxonomy" id="499548"/>
    <lineage>
        <taxon>Bacteria</taxon>
        <taxon>Bacillati</taxon>
        <taxon>Actinomycetota</taxon>
        <taxon>Actinomycetes</taxon>
        <taxon>Kineosporiales</taxon>
        <taxon>Kineosporiaceae</taxon>
        <taxon>Kineosporia</taxon>
    </lineage>
</organism>
<feature type="region of interest" description="Disordered" evidence="3">
    <location>
        <begin position="348"/>
        <end position="369"/>
    </location>
</feature>
<dbReference type="InterPro" id="IPR036188">
    <property type="entry name" value="FAD/NAD-bd_sf"/>
</dbReference>
<dbReference type="GO" id="GO:0004497">
    <property type="term" value="F:monooxygenase activity"/>
    <property type="evidence" value="ECO:0007669"/>
    <property type="project" value="UniProtKB-KW"/>
</dbReference>
<evidence type="ECO:0000256" key="1">
    <source>
        <dbReference type="ARBA" id="ARBA00023002"/>
    </source>
</evidence>
<reference evidence="5" key="1">
    <citation type="submission" date="2021-11" db="EMBL/GenBank/DDBJ databases">
        <title>Streptomyces corallinus and Kineosporia corallina sp. nov., two new coral-derived marine actinobacteria.</title>
        <authorList>
            <person name="Buangrab K."/>
            <person name="Sutthacheep M."/>
            <person name="Yeemin T."/>
            <person name="Harunari E."/>
            <person name="Igarashi Y."/>
            <person name="Sripreechasak P."/>
            <person name="Kanchanasin P."/>
            <person name="Tanasupawat S."/>
            <person name="Phongsopitanun W."/>
        </authorList>
    </citation>
    <scope>NUCLEOTIDE SEQUENCE</scope>
    <source>
        <strain evidence="5">JCM 31032</strain>
    </source>
</reference>
<keyword evidence="6" id="KW-1185">Reference proteome</keyword>
<evidence type="ECO:0000313" key="5">
    <source>
        <dbReference type="EMBL" id="MCD5315139.1"/>
    </source>
</evidence>
<evidence type="ECO:0000256" key="2">
    <source>
        <dbReference type="ARBA" id="ARBA00023033"/>
    </source>
</evidence>
<dbReference type="Gene3D" id="3.50.50.60">
    <property type="entry name" value="FAD/NAD(P)-binding domain"/>
    <property type="match status" value="1"/>
</dbReference>
<keyword evidence="1" id="KW-0560">Oxidoreductase</keyword>
<protein>
    <submittedName>
        <fullName evidence="5">FAD-dependent oxidoreductase</fullName>
    </submittedName>
</protein>
<dbReference type="InterPro" id="IPR002938">
    <property type="entry name" value="FAD-bd"/>
</dbReference>
<comment type="caution">
    <text evidence="5">The sequence shown here is derived from an EMBL/GenBank/DDBJ whole genome shotgun (WGS) entry which is preliminary data.</text>
</comment>
<dbReference type="Pfam" id="PF01494">
    <property type="entry name" value="FAD_binding_3"/>
    <property type="match status" value="1"/>
</dbReference>
<evidence type="ECO:0000259" key="4">
    <source>
        <dbReference type="Pfam" id="PF01494"/>
    </source>
</evidence>
<evidence type="ECO:0000313" key="6">
    <source>
        <dbReference type="Proteomes" id="UP001138997"/>
    </source>
</evidence>
<dbReference type="Proteomes" id="UP001138997">
    <property type="component" value="Unassembled WGS sequence"/>
</dbReference>
<feature type="domain" description="FAD-binding" evidence="4">
    <location>
        <begin position="6"/>
        <end position="342"/>
    </location>
</feature>
<dbReference type="InterPro" id="IPR050493">
    <property type="entry name" value="FAD-dep_Monooxygenase_BioMet"/>
</dbReference>
<sequence>MPGQNAHVVIIGGGIAGTAAALALHRAGLRVVVCEAHPRTATDLGAFLTLASNGMKALGQFGAAAPISRAGFDLTSMSALDENGTELIARPLGEVEDELTRFRCLRWSELTAALQAEVGVQGIELRHGAGLLGAVENADGVTAELADGSTVTADLLIGADGLNSLVRTLIDPNAAGPRYAGQRVFYGYTSTATPPSVPGRITMVRGRAASFGYTLSPAGQTYWFARQTAPALEQVGVEPSAELRAQLLEGLQQDQTPTAEIVAATEGILVTNARDLPQVEKWRSERMLIIGDAAHAASPATGQGASMAFEDAVVLAKALRDSPDQDSALKLYEQVRRPRTEYNIAASAAMTGASRPPTLPPAPFSDEDVARHLEWDTPLSA</sequence>
<dbReference type="GO" id="GO:0071949">
    <property type="term" value="F:FAD binding"/>
    <property type="evidence" value="ECO:0007669"/>
    <property type="project" value="InterPro"/>
</dbReference>
<proteinExistence type="predicted"/>
<accession>A0A9X1NK96</accession>
<dbReference type="PANTHER" id="PTHR13789:SF309">
    <property type="entry name" value="PUTATIVE (AFU_ORTHOLOGUE AFUA_6G14510)-RELATED"/>
    <property type="match status" value="1"/>
</dbReference>
<dbReference type="AlphaFoldDB" id="A0A9X1NK96"/>
<dbReference type="PANTHER" id="PTHR13789">
    <property type="entry name" value="MONOOXYGENASE"/>
    <property type="match status" value="1"/>
</dbReference>
<evidence type="ECO:0000256" key="3">
    <source>
        <dbReference type="SAM" id="MobiDB-lite"/>
    </source>
</evidence>